<dbReference type="OrthoDB" id="293088at2157"/>
<proteinExistence type="predicted"/>
<dbReference type="PROSITE" id="PS50157">
    <property type="entry name" value="ZINC_FINGER_C2H2_2"/>
    <property type="match status" value="1"/>
</dbReference>
<dbReference type="PROSITE" id="PS00028">
    <property type="entry name" value="ZINC_FINGER_C2H2_1"/>
    <property type="match status" value="1"/>
</dbReference>
<organism evidence="3 4">
    <name type="scientific">Haloplanus vescus</name>
    <dbReference type="NCBI Taxonomy" id="555874"/>
    <lineage>
        <taxon>Archaea</taxon>
        <taxon>Methanobacteriati</taxon>
        <taxon>Methanobacteriota</taxon>
        <taxon>Stenosarchaea group</taxon>
        <taxon>Halobacteria</taxon>
        <taxon>Halobacteriales</taxon>
        <taxon>Haloferacaceae</taxon>
        <taxon>Haloplanus</taxon>
    </lineage>
</organism>
<feature type="transmembrane region" description="Helical" evidence="1">
    <location>
        <begin position="66"/>
        <end position="88"/>
    </location>
</feature>
<name>A0A1H3WRN4_9EURY</name>
<sequence>MIDPDHDTEVPSDATAHVCDRCGRPFTRESYLALHRGLTHRETLSAAEREAFESAREEEVADLRRFRLLALAGVVGLYFAFLMTYAVVT</sequence>
<feature type="domain" description="C2H2-type" evidence="2">
    <location>
        <begin position="17"/>
        <end position="40"/>
    </location>
</feature>
<dbReference type="InterPro" id="IPR013087">
    <property type="entry name" value="Znf_C2H2_type"/>
</dbReference>
<dbReference type="STRING" id="555874.SAMN04488065_1087"/>
<dbReference type="EMBL" id="FNQT01000001">
    <property type="protein sequence ID" value="SDZ89789.1"/>
    <property type="molecule type" value="Genomic_DNA"/>
</dbReference>
<gene>
    <name evidence="3" type="ORF">SAMN04488065_1087</name>
</gene>
<keyword evidence="1" id="KW-0472">Membrane</keyword>
<keyword evidence="4" id="KW-1185">Reference proteome</keyword>
<accession>A0A1H3WRN4</accession>
<keyword evidence="1" id="KW-0812">Transmembrane</keyword>
<evidence type="ECO:0000259" key="2">
    <source>
        <dbReference type="PROSITE" id="PS50157"/>
    </source>
</evidence>
<dbReference type="AlphaFoldDB" id="A0A1H3WRN4"/>
<evidence type="ECO:0000256" key="1">
    <source>
        <dbReference type="SAM" id="Phobius"/>
    </source>
</evidence>
<reference evidence="3 4" key="1">
    <citation type="submission" date="2016-10" db="EMBL/GenBank/DDBJ databases">
        <authorList>
            <person name="de Groot N.N."/>
        </authorList>
    </citation>
    <scope>NUCLEOTIDE SEQUENCE [LARGE SCALE GENOMIC DNA]</scope>
    <source>
        <strain evidence="3 4">CGMCC 1.8712</strain>
    </source>
</reference>
<dbReference type="RefSeq" id="WP_092632587.1">
    <property type="nucleotide sequence ID" value="NZ_FNQT01000001.1"/>
</dbReference>
<keyword evidence="1" id="KW-1133">Transmembrane helix</keyword>
<evidence type="ECO:0000313" key="3">
    <source>
        <dbReference type="EMBL" id="SDZ89789.1"/>
    </source>
</evidence>
<dbReference type="Proteomes" id="UP000236755">
    <property type="component" value="Unassembled WGS sequence"/>
</dbReference>
<protein>
    <recommendedName>
        <fullName evidence="2">C2H2-type domain-containing protein</fullName>
    </recommendedName>
</protein>
<evidence type="ECO:0000313" key="4">
    <source>
        <dbReference type="Proteomes" id="UP000236755"/>
    </source>
</evidence>